<evidence type="ECO:0000313" key="3">
    <source>
        <dbReference type="Proteomes" id="UP000076586"/>
    </source>
</evidence>
<keyword evidence="3" id="KW-1185">Reference proteome</keyword>
<name>A0A171AC26_9BACT</name>
<organism evidence="2 3">
    <name type="scientific">Paludibacter jiangxiensis</name>
    <dbReference type="NCBI Taxonomy" id="681398"/>
    <lineage>
        <taxon>Bacteria</taxon>
        <taxon>Pseudomonadati</taxon>
        <taxon>Bacteroidota</taxon>
        <taxon>Bacteroidia</taxon>
        <taxon>Bacteroidales</taxon>
        <taxon>Paludibacteraceae</taxon>
        <taxon>Paludibacter</taxon>
    </lineage>
</organism>
<feature type="transmembrane region" description="Helical" evidence="1">
    <location>
        <begin position="113"/>
        <end position="134"/>
    </location>
</feature>
<proteinExistence type="predicted"/>
<protein>
    <recommendedName>
        <fullName evidence="4">Transmembrane protein</fullName>
    </recommendedName>
</protein>
<evidence type="ECO:0000256" key="1">
    <source>
        <dbReference type="SAM" id="Phobius"/>
    </source>
</evidence>
<comment type="caution">
    <text evidence="2">The sequence shown here is derived from an EMBL/GenBank/DDBJ whole genome shotgun (WGS) entry which is preliminary data.</text>
</comment>
<evidence type="ECO:0008006" key="4">
    <source>
        <dbReference type="Google" id="ProtNLM"/>
    </source>
</evidence>
<dbReference type="EMBL" id="BDCR01000004">
    <property type="protein sequence ID" value="GAT63506.1"/>
    <property type="molecule type" value="Genomic_DNA"/>
</dbReference>
<feature type="transmembrane region" description="Helical" evidence="1">
    <location>
        <begin position="50"/>
        <end position="71"/>
    </location>
</feature>
<reference evidence="3" key="2">
    <citation type="journal article" date="2017" name="Genome Announc.">
        <title>Draft genome sequence of Paludibacter jiangxiensis NM7(T), a propionate-producing fermentative bacterium.</title>
        <authorList>
            <person name="Qiu Y.-L."/>
            <person name="Tourlousse D.M."/>
            <person name="Matsuura N."/>
            <person name="Ohashi A."/>
            <person name="Sekiguchi Y."/>
        </authorList>
    </citation>
    <scope>NUCLEOTIDE SEQUENCE [LARGE SCALE GENOMIC DNA]</scope>
    <source>
        <strain evidence="3">NM7</strain>
    </source>
</reference>
<dbReference type="OrthoDB" id="1495494at2"/>
<dbReference type="Proteomes" id="UP000076586">
    <property type="component" value="Unassembled WGS sequence"/>
</dbReference>
<sequence>MKENEKKAFDFAADVTKQLITLSTAIITITITFSKDIISNFENNPAKDYLLWAWILFIATVFFGIWTLLALTGSLQPLKKVAKNTQNETVSNTEKSREIDCSINAGNVRIPSIMQIICFMVALSFTIVFGFSSLQNSQQKHNTKSMSNTELQIIKQTTFTIKPDSTVDTFRVK</sequence>
<dbReference type="RefSeq" id="WP_068704797.1">
    <property type="nucleotide sequence ID" value="NZ_BDCR01000004.1"/>
</dbReference>
<keyword evidence="1" id="KW-0472">Membrane</keyword>
<keyword evidence="1" id="KW-0812">Transmembrane</keyword>
<dbReference type="AlphaFoldDB" id="A0A171AC26"/>
<evidence type="ECO:0000313" key="2">
    <source>
        <dbReference type="EMBL" id="GAT63506.1"/>
    </source>
</evidence>
<gene>
    <name evidence="2" type="ORF">PJIAN_444</name>
</gene>
<reference evidence="3" key="1">
    <citation type="submission" date="2016-04" db="EMBL/GenBank/DDBJ databases">
        <title>Draft genome sequence of Paludibacter jiangxiensis strain NM7.</title>
        <authorList>
            <person name="Qiu Y."/>
            <person name="Matsuura N."/>
            <person name="Ohashi A."/>
            <person name="Tourlousse M.D."/>
            <person name="Sekiguchi Y."/>
        </authorList>
    </citation>
    <scope>NUCLEOTIDE SEQUENCE [LARGE SCALE GENOMIC DNA]</scope>
    <source>
        <strain evidence="3">NM7</strain>
    </source>
</reference>
<accession>A0A171AC26</accession>
<keyword evidence="1" id="KW-1133">Transmembrane helix</keyword>
<dbReference type="STRING" id="681398.PJIAN_444"/>